<dbReference type="EMBL" id="KV919113">
    <property type="protein sequence ID" value="OSX71709.1"/>
    <property type="molecule type" value="Genomic_DNA"/>
</dbReference>
<dbReference type="Proteomes" id="UP000218209">
    <property type="component" value="Unassembled WGS sequence"/>
</dbReference>
<dbReference type="Gene3D" id="3.30.70.20">
    <property type="match status" value="1"/>
</dbReference>
<evidence type="ECO:0000313" key="3">
    <source>
        <dbReference type="Proteomes" id="UP000218209"/>
    </source>
</evidence>
<dbReference type="PANTHER" id="PTHR44579">
    <property type="entry name" value="OS01G0730500 PROTEIN"/>
    <property type="match status" value="1"/>
</dbReference>
<name>A0A1X6NSU8_PORUM</name>
<reference evidence="2 3" key="1">
    <citation type="submission" date="2017-03" db="EMBL/GenBank/DDBJ databases">
        <title>WGS assembly of Porphyra umbilicalis.</title>
        <authorList>
            <person name="Brawley S.H."/>
            <person name="Blouin N.A."/>
            <person name="Ficko-Blean E."/>
            <person name="Wheeler G.L."/>
            <person name="Lohr M."/>
            <person name="Goodson H.V."/>
            <person name="Jenkins J.W."/>
            <person name="Blaby-Haas C.E."/>
            <person name="Helliwell K.E."/>
            <person name="Chan C."/>
            <person name="Marriage T."/>
            <person name="Bhattacharya D."/>
            <person name="Klein A.S."/>
            <person name="Badis Y."/>
            <person name="Brodie J."/>
            <person name="Cao Y."/>
            <person name="Collen J."/>
            <person name="Dittami S.M."/>
            <person name="Gachon C.M."/>
            <person name="Green B.R."/>
            <person name="Karpowicz S."/>
            <person name="Kim J.W."/>
            <person name="Kudahl U."/>
            <person name="Lin S."/>
            <person name="Michel G."/>
            <person name="Mittag M."/>
            <person name="Olson B.J."/>
            <person name="Pangilinan J."/>
            <person name="Peng Y."/>
            <person name="Qiu H."/>
            <person name="Shu S."/>
            <person name="Singer J.T."/>
            <person name="Smith A.G."/>
            <person name="Sprecher B.N."/>
            <person name="Wagner V."/>
            <person name="Wang W."/>
            <person name="Wang Z.-Y."/>
            <person name="Yan J."/>
            <person name="Yarish C."/>
            <person name="Zoeuner-Riek S."/>
            <person name="Zhuang Y."/>
            <person name="Zou Y."/>
            <person name="Lindquist E.A."/>
            <person name="Grimwood J."/>
            <person name="Barry K."/>
            <person name="Rokhsar D.S."/>
            <person name="Schmutz J."/>
            <person name="Stiller J.W."/>
            <person name="Grossman A.R."/>
            <person name="Prochnik S.E."/>
        </authorList>
    </citation>
    <scope>NUCLEOTIDE SEQUENCE [LARGE SCALE GENOMIC DNA]</scope>
    <source>
        <strain evidence="2">4086291</strain>
    </source>
</reference>
<gene>
    <name evidence="2" type="ORF">BU14_0507s0007</name>
</gene>
<keyword evidence="3" id="KW-1185">Reference proteome</keyword>
<dbReference type="SUPFAM" id="SSF54862">
    <property type="entry name" value="4Fe-4S ferredoxins"/>
    <property type="match status" value="1"/>
</dbReference>
<sequence>MRGDRDRFVYVDEVDCIGCTHCAATARHTFFIDDEWGRARAFRQDGDDPETVAEAIDTCPVNCIYYVSFDDLVTLEREREGQIINNAARLVGGDGVSEGPRGTSEADVMRTGGIRCEDCPGRGCAECPLYGVGRNPEYLRKVEARASRQAARTRRNEEGGERGASVSL</sequence>
<feature type="region of interest" description="Disordered" evidence="1">
    <location>
        <begin position="144"/>
        <end position="168"/>
    </location>
</feature>
<dbReference type="AlphaFoldDB" id="A0A1X6NSU8"/>
<accession>A0A1X6NSU8</accession>
<evidence type="ECO:0000256" key="1">
    <source>
        <dbReference type="SAM" id="MobiDB-lite"/>
    </source>
</evidence>
<dbReference type="OrthoDB" id="376357at2759"/>
<dbReference type="PANTHER" id="PTHR44579:SF2">
    <property type="entry name" value="OS01G0730500 PROTEIN"/>
    <property type="match status" value="1"/>
</dbReference>
<dbReference type="Pfam" id="PF13370">
    <property type="entry name" value="Fer4_13"/>
    <property type="match status" value="1"/>
</dbReference>
<protein>
    <submittedName>
        <fullName evidence="2">Uncharacterized protein</fullName>
    </submittedName>
</protein>
<evidence type="ECO:0000313" key="2">
    <source>
        <dbReference type="EMBL" id="OSX71709.1"/>
    </source>
</evidence>
<organism evidence="2 3">
    <name type="scientific">Porphyra umbilicalis</name>
    <name type="common">Purple laver</name>
    <name type="synonym">Red alga</name>
    <dbReference type="NCBI Taxonomy" id="2786"/>
    <lineage>
        <taxon>Eukaryota</taxon>
        <taxon>Rhodophyta</taxon>
        <taxon>Bangiophyceae</taxon>
        <taxon>Bangiales</taxon>
        <taxon>Bangiaceae</taxon>
        <taxon>Porphyra</taxon>
    </lineage>
</organism>
<proteinExistence type="predicted"/>